<dbReference type="EMBL" id="MU855848">
    <property type="protein sequence ID" value="KAK3899000.1"/>
    <property type="molecule type" value="Genomic_DNA"/>
</dbReference>
<keyword evidence="2" id="KW-1185">Reference proteome</keyword>
<dbReference type="AlphaFoldDB" id="A0AAN6RQ88"/>
<proteinExistence type="predicted"/>
<name>A0AAN6RQ88_9PEZI</name>
<accession>A0AAN6RQ88</accession>
<evidence type="ECO:0000313" key="2">
    <source>
        <dbReference type="Proteomes" id="UP001303889"/>
    </source>
</evidence>
<reference evidence="1" key="1">
    <citation type="journal article" date="2023" name="Mol. Phylogenet. Evol.">
        <title>Genome-scale phylogeny and comparative genomics of the fungal order Sordariales.</title>
        <authorList>
            <person name="Hensen N."/>
            <person name="Bonometti L."/>
            <person name="Westerberg I."/>
            <person name="Brannstrom I.O."/>
            <person name="Guillou S."/>
            <person name="Cros-Aarteil S."/>
            <person name="Calhoun S."/>
            <person name="Haridas S."/>
            <person name="Kuo A."/>
            <person name="Mondo S."/>
            <person name="Pangilinan J."/>
            <person name="Riley R."/>
            <person name="LaButti K."/>
            <person name="Andreopoulos B."/>
            <person name="Lipzen A."/>
            <person name="Chen C."/>
            <person name="Yan M."/>
            <person name="Daum C."/>
            <person name="Ng V."/>
            <person name="Clum A."/>
            <person name="Steindorff A."/>
            <person name="Ohm R.A."/>
            <person name="Martin F."/>
            <person name="Silar P."/>
            <person name="Natvig D.O."/>
            <person name="Lalanne C."/>
            <person name="Gautier V."/>
            <person name="Ament-Velasquez S.L."/>
            <person name="Kruys A."/>
            <person name="Hutchinson M.I."/>
            <person name="Powell A.J."/>
            <person name="Barry K."/>
            <person name="Miller A.N."/>
            <person name="Grigoriev I.V."/>
            <person name="Debuchy R."/>
            <person name="Gladieux P."/>
            <person name="Hiltunen Thoren M."/>
            <person name="Johannesson H."/>
        </authorList>
    </citation>
    <scope>NUCLEOTIDE SEQUENCE</scope>
    <source>
        <strain evidence="1">CBS 103.79</strain>
    </source>
</reference>
<sequence length="586" mass="65469">MANRLTTSNRNSGHIELDRQCGICADVILPREQVVGLFGIPNSTEYRGCTPRFLVDGQQLCSNDSGCGICSRSLIEYVTIHYDCIEILRRNCTTSLDAVLRRLWIVAAWRKPWRRAPLPRHLTHPVILDRGTLGTICRVSGFPQLQKLPLELLEMVRDCYPHTLLWRCFPILQLAAHLSVVPPEPLVTLPLADLLVWERGGGFERVTGPRPAAHTALRLSIDSTGIHKVERLPSWPVYAGESSTRSAFIVQEQGDISDVVAHLKDGMLRLQVPQGPYDMVVWNTPAPPFGHYQPAQFYLSKTRHVVNLEEAKGITFFFTLGQVTGIHVHRSGGSHPMDTAARIRHPGLHLAWIYLPLSRDDPPLVLGARITLTGDLSILVRTQRAGGVILGPHYSHSSPFINRLFDQVLAASRPITMIYGEPSLGGTLRLFGAHPSFRTDVETQPAPFSMAYPQPNPISDRLATYFSWAPLANVSSTVAFYDDASGDCQGVVFHYEGGGARAVGQCRLQVDRAERVDRPARLCFRTENVETRDHFVVYRVQARFEQHSPSTPDDDSDQPEGWKTQSMRGIVKFWFSTGSSYLEVED</sequence>
<gene>
    <name evidence="1" type="ORF">C8A05DRAFT_46825</name>
</gene>
<comment type="caution">
    <text evidence="1">The sequence shown here is derived from an EMBL/GenBank/DDBJ whole genome shotgun (WGS) entry which is preliminary data.</text>
</comment>
<reference evidence="1" key="2">
    <citation type="submission" date="2023-05" db="EMBL/GenBank/DDBJ databases">
        <authorList>
            <consortium name="Lawrence Berkeley National Laboratory"/>
            <person name="Steindorff A."/>
            <person name="Hensen N."/>
            <person name="Bonometti L."/>
            <person name="Westerberg I."/>
            <person name="Brannstrom I.O."/>
            <person name="Guillou S."/>
            <person name="Cros-Aarteil S."/>
            <person name="Calhoun S."/>
            <person name="Haridas S."/>
            <person name="Kuo A."/>
            <person name="Mondo S."/>
            <person name="Pangilinan J."/>
            <person name="Riley R."/>
            <person name="Labutti K."/>
            <person name="Andreopoulos B."/>
            <person name="Lipzen A."/>
            <person name="Chen C."/>
            <person name="Yanf M."/>
            <person name="Daum C."/>
            <person name="Ng V."/>
            <person name="Clum A."/>
            <person name="Ohm R."/>
            <person name="Martin F."/>
            <person name="Silar P."/>
            <person name="Natvig D."/>
            <person name="Lalanne C."/>
            <person name="Gautier V."/>
            <person name="Ament-Velasquez S.L."/>
            <person name="Kruys A."/>
            <person name="Hutchinson M.I."/>
            <person name="Powell A.J."/>
            <person name="Barry K."/>
            <person name="Miller A.N."/>
            <person name="Grigoriev I.V."/>
            <person name="Debuchy R."/>
            <person name="Gladieux P."/>
            <person name="Thoren M.H."/>
            <person name="Johannesson H."/>
        </authorList>
    </citation>
    <scope>NUCLEOTIDE SEQUENCE</scope>
    <source>
        <strain evidence="1">CBS 103.79</strain>
    </source>
</reference>
<protein>
    <submittedName>
        <fullName evidence="1">Uncharacterized protein</fullName>
    </submittedName>
</protein>
<dbReference type="Proteomes" id="UP001303889">
    <property type="component" value="Unassembled WGS sequence"/>
</dbReference>
<organism evidence="1 2">
    <name type="scientific">Staphylotrichum tortipilum</name>
    <dbReference type="NCBI Taxonomy" id="2831512"/>
    <lineage>
        <taxon>Eukaryota</taxon>
        <taxon>Fungi</taxon>
        <taxon>Dikarya</taxon>
        <taxon>Ascomycota</taxon>
        <taxon>Pezizomycotina</taxon>
        <taxon>Sordariomycetes</taxon>
        <taxon>Sordariomycetidae</taxon>
        <taxon>Sordariales</taxon>
        <taxon>Chaetomiaceae</taxon>
        <taxon>Staphylotrichum</taxon>
    </lineage>
</organism>
<evidence type="ECO:0000313" key="1">
    <source>
        <dbReference type="EMBL" id="KAK3899000.1"/>
    </source>
</evidence>